<evidence type="ECO:0000256" key="3">
    <source>
        <dbReference type="ARBA" id="ARBA00022801"/>
    </source>
</evidence>
<keyword evidence="1" id="KW-0690">Ribosome biogenesis</keyword>
<dbReference type="RefSeq" id="WP_106365873.1">
    <property type="nucleotide sequence ID" value="NZ_PVTJ01000009.1"/>
</dbReference>
<protein>
    <recommendedName>
        <fullName evidence="6">Ribosomal processing cysteine protease Prp</fullName>
    </recommendedName>
</protein>
<proteinExistence type="inferred from homology"/>
<dbReference type="InterPro" id="IPR036764">
    <property type="entry name" value="Peptidase_Prp_sf"/>
</dbReference>
<keyword evidence="3" id="KW-0378">Hydrolase</keyword>
<accession>A0A2T0UES9</accession>
<dbReference type="SUPFAM" id="SSF118010">
    <property type="entry name" value="TM1457-like"/>
    <property type="match status" value="1"/>
</dbReference>
<reference evidence="7 8" key="1">
    <citation type="submission" date="2018-03" db="EMBL/GenBank/DDBJ databases">
        <title>Genomic Encyclopedia of Type Strains, Phase III (KMG-III): the genomes of soil and plant-associated and newly described type strains.</title>
        <authorList>
            <person name="Whitman W."/>
        </authorList>
    </citation>
    <scope>NUCLEOTIDE SEQUENCE [LARGE SCALE GENOMIC DNA]</scope>
    <source>
        <strain evidence="7 8">CGMCC 4.7067</strain>
    </source>
</reference>
<keyword evidence="4" id="KW-0788">Thiol protease</keyword>
<dbReference type="Gene3D" id="3.30.70.1490">
    <property type="entry name" value="Cysteine protease Prp"/>
    <property type="match status" value="1"/>
</dbReference>
<evidence type="ECO:0000313" key="7">
    <source>
        <dbReference type="EMBL" id="PRY56446.1"/>
    </source>
</evidence>
<evidence type="ECO:0000313" key="8">
    <source>
        <dbReference type="Proteomes" id="UP000238176"/>
    </source>
</evidence>
<dbReference type="GO" id="GO:0042254">
    <property type="term" value="P:ribosome biogenesis"/>
    <property type="evidence" value="ECO:0007669"/>
    <property type="project" value="UniProtKB-KW"/>
</dbReference>
<evidence type="ECO:0000256" key="4">
    <source>
        <dbReference type="ARBA" id="ARBA00022807"/>
    </source>
</evidence>
<sequence>MIRIAASMAEGRFHLAVDGHEQRAEGGRVCAAVSAITQTALLGLEQIAAQFPELVELTIEEETHP</sequence>
<comment type="caution">
    <text evidence="7">The sequence shown here is derived from an EMBL/GenBank/DDBJ whole genome shotgun (WGS) entry which is preliminary data.</text>
</comment>
<evidence type="ECO:0000256" key="2">
    <source>
        <dbReference type="ARBA" id="ARBA00022670"/>
    </source>
</evidence>
<keyword evidence="8" id="KW-1185">Reference proteome</keyword>
<dbReference type="OrthoDB" id="4260317at2"/>
<dbReference type="AlphaFoldDB" id="A0A2T0UES9"/>
<dbReference type="Proteomes" id="UP000238176">
    <property type="component" value="Unassembled WGS sequence"/>
</dbReference>
<keyword evidence="2" id="KW-0645">Protease</keyword>
<dbReference type="GO" id="GO:0006508">
    <property type="term" value="P:proteolysis"/>
    <property type="evidence" value="ECO:0007669"/>
    <property type="project" value="UniProtKB-KW"/>
</dbReference>
<gene>
    <name evidence="7" type="ORF">B0I28_10995</name>
</gene>
<evidence type="ECO:0000256" key="1">
    <source>
        <dbReference type="ARBA" id="ARBA00022517"/>
    </source>
</evidence>
<dbReference type="Pfam" id="PF04327">
    <property type="entry name" value="Peptidase_Prp"/>
    <property type="match status" value="1"/>
</dbReference>
<dbReference type="GO" id="GO:0008234">
    <property type="term" value="F:cysteine-type peptidase activity"/>
    <property type="evidence" value="ECO:0007669"/>
    <property type="project" value="UniProtKB-KW"/>
</dbReference>
<organism evidence="7 8">
    <name type="scientific">Glycomyces artemisiae</name>
    <dbReference type="NCBI Taxonomy" id="1076443"/>
    <lineage>
        <taxon>Bacteria</taxon>
        <taxon>Bacillati</taxon>
        <taxon>Actinomycetota</taxon>
        <taxon>Actinomycetes</taxon>
        <taxon>Glycomycetales</taxon>
        <taxon>Glycomycetaceae</taxon>
        <taxon>Glycomyces</taxon>
    </lineage>
</organism>
<comment type="similarity">
    <text evidence="5">Belongs to the Prp family.</text>
</comment>
<evidence type="ECO:0000256" key="6">
    <source>
        <dbReference type="ARBA" id="ARBA00044538"/>
    </source>
</evidence>
<dbReference type="InterPro" id="IPR007422">
    <property type="entry name" value="Peptidase_Prp"/>
</dbReference>
<evidence type="ECO:0000256" key="5">
    <source>
        <dbReference type="ARBA" id="ARBA00044503"/>
    </source>
</evidence>
<name>A0A2T0UES9_9ACTN</name>
<dbReference type="EMBL" id="PVTJ01000009">
    <property type="protein sequence ID" value="PRY56446.1"/>
    <property type="molecule type" value="Genomic_DNA"/>
</dbReference>